<name>A0A2G8JNX2_STIJA</name>
<protein>
    <submittedName>
        <fullName evidence="1">Uncharacterized protein</fullName>
    </submittedName>
</protein>
<organism evidence="1 2">
    <name type="scientific">Stichopus japonicus</name>
    <name type="common">Sea cucumber</name>
    <dbReference type="NCBI Taxonomy" id="307972"/>
    <lineage>
        <taxon>Eukaryota</taxon>
        <taxon>Metazoa</taxon>
        <taxon>Echinodermata</taxon>
        <taxon>Eleutherozoa</taxon>
        <taxon>Echinozoa</taxon>
        <taxon>Holothuroidea</taxon>
        <taxon>Aspidochirotacea</taxon>
        <taxon>Aspidochirotida</taxon>
        <taxon>Stichopodidae</taxon>
        <taxon>Apostichopus</taxon>
    </lineage>
</organism>
<comment type="caution">
    <text evidence="1">The sequence shown here is derived from an EMBL/GenBank/DDBJ whole genome shotgun (WGS) entry which is preliminary data.</text>
</comment>
<keyword evidence="2" id="KW-1185">Reference proteome</keyword>
<proteinExistence type="predicted"/>
<evidence type="ECO:0000313" key="1">
    <source>
        <dbReference type="EMBL" id="PIK37466.1"/>
    </source>
</evidence>
<sequence>MQPDVQGVFLVAAASARRQRGIHDGQQRRSPHSCPTVPPYEPNAGLCARRHFSPQTLSFFFRDQRGQMVRALLWYSSPYLIPHTSLRLFIIPSAPYTPASRDTIFRWIVQLIQLHTGESKGPPRKWPSILQSSVSRCPPGGHLKSRRVENSIDLRLRLLDQHPCIGAAFARVVFGVPSGRSCQLGLRPS</sequence>
<dbReference type="AlphaFoldDB" id="A0A2G8JNX2"/>
<reference evidence="1 2" key="1">
    <citation type="journal article" date="2017" name="PLoS Biol.">
        <title>The sea cucumber genome provides insights into morphological evolution and visceral regeneration.</title>
        <authorList>
            <person name="Zhang X."/>
            <person name="Sun L."/>
            <person name="Yuan J."/>
            <person name="Sun Y."/>
            <person name="Gao Y."/>
            <person name="Zhang L."/>
            <person name="Li S."/>
            <person name="Dai H."/>
            <person name="Hamel J.F."/>
            <person name="Liu C."/>
            <person name="Yu Y."/>
            <person name="Liu S."/>
            <person name="Lin W."/>
            <person name="Guo K."/>
            <person name="Jin S."/>
            <person name="Xu P."/>
            <person name="Storey K.B."/>
            <person name="Huan P."/>
            <person name="Zhang T."/>
            <person name="Zhou Y."/>
            <person name="Zhang J."/>
            <person name="Lin C."/>
            <person name="Li X."/>
            <person name="Xing L."/>
            <person name="Huo D."/>
            <person name="Sun M."/>
            <person name="Wang L."/>
            <person name="Mercier A."/>
            <person name="Li F."/>
            <person name="Yang H."/>
            <person name="Xiang J."/>
        </authorList>
    </citation>
    <scope>NUCLEOTIDE SEQUENCE [LARGE SCALE GENOMIC DNA]</scope>
    <source>
        <strain evidence="1">Shaxun</strain>
        <tissue evidence="1">Muscle</tissue>
    </source>
</reference>
<gene>
    <name evidence="1" type="ORF">BSL78_25699</name>
</gene>
<accession>A0A2G8JNX2</accession>
<dbReference type="Proteomes" id="UP000230750">
    <property type="component" value="Unassembled WGS sequence"/>
</dbReference>
<dbReference type="EMBL" id="MRZV01001499">
    <property type="protein sequence ID" value="PIK37466.1"/>
    <property type="molecule type" value="Genomic_DNA"/>
</dbReference>
<dbReference type="OrthoDB" id="6769862at2759"/>
<evidence type="ECO:0000313" key="2">
    <source>
        <dbReference type="Proteomes" id="UP000230750"/>
    </source>
</evidence>